<feature type="region of interest" description="Disordered" evidence="2">
    <location>
        <begin position="80"/>
        <end position="99"/>
    </location>
</feature>
<evidence type="ECO:0000259" key="3">
    <source>
        <dbReference type="Pfam" id="PF13581"/>
    </source>
</evidence>
<proteinExistence type="predicted"/>
<keyword evidence="1" id="KW-0723">Serine/threonine-protein kinase</keyword>
<dbReference type="EMBL" id="JAIQZJ010000007">
    <property type="protein sequence ID" value="MBZ5739162.1"/>
    <property type="molecule type" value="Genomic_DNA"/>
</dbReference>
<dbReference type="PANTHER" id="PTHR35526:SF3">
    <property type="entry name" value="ANTI-SIGMA-F FACTOR RSBW"/>
    <property type="match status" value="1"/>
</dbReference>
<accession>A0ABS7UE47</accession>
<keyword evidence="4" id="KW-0547">Nucleotide-binding</keyword>
<dbReference type="InterPro" id="IPR003594">
    <property type="entry name" value="HATPase_dom"/>
</dbReference>
<protein>
    <submittedName>
        <fullName evidence="4">ATP-binding protein</fullName>
    </submittedName>
</protein>
<evidence type="ECO:0000313" key="5">
    <source>
        <dbReference type="Proteomes" id="UP000780875"/>
    </source>
</evidence>
<dbReference type="Gene3D" id="3.30.565.10">
    <property type="entry name" value="Histidine kinase-like ATPase, C-terminal domain"/>
    <property type="match status" value="1"/>
</dbReference>
<keyword evidence="4" id="KW-0067">ATP-binding</keyword>
<keyword evidence="5" id="KW-1185">Reference proteome</keyword>
<dbReference type="PANTHER" id="PTHR35526">
    <property type="entry name" value="ANTI-SIGMA-F FACTOR RSBW-RELATED"/>
    <property type="match status" value="1"/>
</dbReference>
<name>A0ABS7UE47_9ACTN</name>
<dbReference type="RefSeq" id="WP_224123533.1">
    <property type="nucleotide sequence ID" value="NZ_JAIQZJ010000007.1"/>
</dbReference>
<dbReference type="Proteomes" id="UP000780875">
    <property type="component" value="Unassembled WGS sequence"/>
</dbReference>
<dbReference type="SUPFAM" id="SSF55874">
    <property type="entry name" value="ATPase domain of HSP90 chaperone/DNA topoisomerase II/histidine kinase"/>
    <property type="match status" value="1"/>
</dbReference>
<dbReference type="GO" id="GO:0005524">
    <property type="term" value="F:ATP binding"/>
    <property type="evidence" value="ECO:0007669"/>
    <property type="project" value="UniProtKB-KW"/>
</dbReference>
<gene>
    <name evidence="4" type="ORF">K8U61_13395</name>
</gene>
<dbReference type="Pfam" id="PF13581">
    <property type="entry name" value="HATPase_c_2"/>
    <property type="match status" value="1"/>
</dbReference>
<evidence type="ECO:0000256" key="1">
    <source>
        <dbReference type="ARBA" id="ARBA00022527"/>
    </source>
</evidence>
<evidence type="ECO:0000256" key="2">
    <source>
        <dbReference type="SAM" id="MobiDB-lite"/>
    </source>
</evidence>
<reference evidence="4 5" key="1">
    <citation type="submission" date="2021-09" db="EMBL/GenBank/DDBJ databases">
        <title>Whole genome sequence of Nocardioides sp. GBK3QG-3.</title>
        <authorList>
            <person name="Tuo L."/>
        </authorList>
    </citation>
    <scope>NUCLEOTIDE SEQUENCE [LARGE SCALE GENOMIC DNA]</scope>
    <source>
        <strain evidence="4 5">GBK3QG-3</strain>
    </source>
</reference>
<dbReference type="InterPro" id="IPR050267">
    <property type="entry name" value="Anti-sigma-factor_SerPK"/>
</dbReference>
<comment type="caution">
    <text evidence="4">The sequence shown here is derived from an EMBL/GenBank/DDBJ whole genome shotgun (WGS) entry which is preliminary data.</text>
</comment>
<feature type="compositionally biased region" description="Pro residues" evidence="2">
    <location>
        <begin position="87"/>
        <end position="96"/>
    </location>
</feature>
<keyword evidence="1" id="KW-0808">Transferase</keyword>
<keyword evidence="1" id="KW-0418">Kinase</keyword>
<organism evidence="4 5">
    <name type="scientific">Nocardioides mangrovi</name>
    <dbReference type="NCBI Taxonomy" id="2874580"/>
    <lineage>
        <taxon>Bacteria</taxon>
        <taxon>Bacillati</taxon>
        <taxon>Actinomycetota</taxon>
        <taxon>Actinomycetes</taxon>
        <taxon>Propionibacteriales</taxon>
        <taxon>Nocardioidaceae</taxon>
        <taxon>Nocardioides</taxon>
    </lineage>
</organism>
<dbReference type="InterPro" id="IPR036890">
    <property type="entry name" value="HATPase_C_sf"/>
</dbReference>
<dbReference type="CDD" id="cd16936">
    <property type="entry name" value="HATPase_RsbW-like"/>
    <property type="match status" value="1"/>
</dbReference>
<feature type="domain" description="Histidine kinase/HSP90-like ATPase" evidence="3">
    <location>
        <begin position="20"/>
        <end position="130"/>
    </location>
</feature>
<sequence length="137" mass="14208">MTDGWGAVSRTATLDAAELSAQAARDVLRDTCAVAHVPTESTETALLLTSELVTNAVLHAGGNPVLDIDVQPARLRVTVTDGGAPLPDQPDAPVTPAPLAESGRGLFLVETLADRWGSEPRSPYGKAVWFELGPGPG</sequence>
<evidence type="ECO:0000313" key="4">
    <source>
        <dbReference type="EMBL" id="MBZ5739162.1"/>
    </source>
</evidence>